<evidence type="ECO:0000256" key="6">
    <source>
        <dbReference type="ARBA" id="ARBA00022989"/>
    </source>
</evidence>
<dbReference type="OrthoDB" id="10264220at2759"/>
<gene>
    <name evidence="10" type="ORF">PPERSA_09976</name>
</gene>
<feature type="transmembrane region" description="Helical" evidence="9">
    <location>
        <begin position="491"/>
        <end position="508"/>
    </location>
</feature>
<dbReference type="InterPro" id="IPR026028">
    <property type="entry name" value="V-type_ATPase_116kDa_su_euka"/>
</dbReference>
<feature type="transmembrane region" description="Helical" evidence="9">
    <location>
        <begin position="451"/>
        <end position="471"/>
    </location>
</feature>
<comment type="caution">
    <text evidence="10">The sequence shown here is derived from an EMBL/GenBank/DDBJ whole genome shotgun (WGS) entry which is preliminary data.</text>
</comment>
<keyword evidence="4 9" id="KW-0812">Transmembrane</keyword>
<dbReference type="EMBL" id="LDAU01000155">
    <property type="protein sequence ID" value="KRX02359.1"/>
    <property type="molecule type" value="Genomic_DNA"/>
</dbReference>
<evidence type="ECO:0000256" key="8">
    <source>
        <dbReference type="ARBA" id="ARBA00023136"/>
    </source>
</evidence>
<dbReference type="Pfam" id="PF01496">
    <property type="entry name" value="V_ATPase_I"/>
    <property type="match status" value="1"/>
</dbReference>
<dbReference type="GO" id="GO:0007035">
    <property type="term" value="P:vacuolar acidification"/>
    <property type="evidence" value="ECO:0007669"/>
    <property type="project" value="TreeGrafter"/>
</dbReference>
<name>A0A0V0QJF6_PSEPJ</name>
<evidence type="ECO:0000256" key="4">
    <source>
        <dbReference type="ARBA" id="ARBA00022692"/>
    </source>
</evidence>
<dbReference type="Proteomes" id="UP000054937">
    <property type="component" value="Unassembled WGS sequence"/>
</dbReference>
<dbReference type="GO" id="GO:0046961">
    <property type="term" value="F:proton-transporting ATPase activity, rotational mechanism"/>
    <property type="evidence" value="ECO:0007669"/>
    <property type="project" value="InterPro"/>
</dbReference>
<sequence length="860" mass="98929">MSIYRSEKMMLYHIAMSKESAYEVLSELGDLGIVQFQDQNPHESHYTRPFSRQIKRCEDIEANIQLIIQQSKLYGVEISPQKNMNEYLDNIKRKLENRGKAHHTYLDQIEEEIEIKAQQLSENIQNLEKFKIQINQLHEYKAVLNQFKTTLAENIYGRQGLSYSQDEENNEGILTDSALKINFLAGIIDTADLLRFKRMVFRSTRGNCFIESSDVQAYQYTASQQEQSLDDPKTEQLKEAIAKPKTKSSFIIIFSGGQTNAIQNKIIRIADSFQASRYALPSDPSQYMKKMMQIEEQILEQQNTMNMTERNIAKMVSQWAEPQADQDGAKFEQQQCSSIEYYRLFVKREKLLYTNMNLLHIKNEIYEGHYWAPELLANNIDKAIRALHNRRINLPQTTITPKDFKDQTPPTYFQTNEFTGVFQQIVDTYGIARYQEINPGIFCVSMFPLKFGVMFGDIGHGGLLLIVGILLTKYSDVLKSNGLEAFAEVRYLILLMGICAFYCGFIYNDFFAIPWKLFGTCFENVEGTAEAVQIPGCVHPLGLDPKWYVAKNELTFMNSFKMKMAVIIGVIQMGWGVILKGCNHIHAREWIEFIFEFIPQIVFLTVTFGYMDFLIFYKWASDFTGENSANAPSIISQMINLPLKLGSTDGYPLWETESQENLQYWLLMVSLICVPLMLFPKPFILLLKSKMQEKPHHDNTAELQQPLIEGQDQEGNLTKKLQTEIAKQGHGHGHGEEFEFGEVFVHQIIETIEFVLGCISNTASYLRLWALSLAHGQLSKVFFQKTIGGGVQSGDILAIFIGWFLFVNITLGVIMAMDLMECFLHALRLQWVEFQNKFYKADGYAFQPFSFIKTLKTTDN</sequence>
<proteinExistence type="inferred from homology"/>
<feature type="transmembrane region" description="Helical" evidence="9">
    <location>
        <begin position="594"/>
        <end position="617"/>
    </location>
</feature>
<keyword evidence="11" id="KW-1185">Reference proteome</keyword>
<evidence type="ECO:0000256" key="2">
    <source>
        <dbReference type="ARBA" id="ARBA00009904"/>
    </source>
</evidence>
<dbReference type="FunCoup" id="A0A0V0QJF6">
    <property type="interactions" value="56"/>
</dbReference>
<protein>
    <recommendedName>
        <fullName evidence="9">V-type proton ATPase subunit a</fullName>
    </recommendedName>
</protein>
<dbReference type="InterPro" id="IPR002490">
    <property type="entry name" value="V-ATPase_116kDa_su"/>
</dbReference>
<evidence type="ECO:0000256" key="7">
    <source>
        <dbReference type="ARBA" id="ARBA00023065"/>
    </source>
</evidence>
<dbReference type="AlphaFoldDB" id="A0A0V0QJF6"/>
<feature type="transmembrane region" description="Helical" evidence="9">
    <location>
        <begin position="664"/>
        <end position="687"/>
    </location>
</feature>
<dbReference type="OMA" id="QFQMITE"/>
<keyword evidence="5 9" id="KW-0375">Hydrogen ion transport</keyword>
<accession>A0A0V0QJF6</accession>
<organism evidence="10 11">
    <name type="scientific">Pseudocohnilembus persalinus</name>
    <name type="common">Ciliate</name>
    <dbReference type="NCBI Taxonomy" id="266149"/>
    <lineage>
        <taxon>Eukaryota</taxon>
        <taxon>Sar</taxon>
        <taxon>Alveolata</taxon>
        <taxon>Ciliophora</taxon>
        <taxon>Intramacronucleata</taxon>
        <taxon>Oligohymenophorea</taxon>
        <taxon>Scuticociliatia</taxon>
        <taxon>Philasterida</taxon>
        <taxon>Pseudocohnilembidae</taxon>
        <taxon>Pseudocohnilembus</taxon>
    </lineage>
</organism>
<keyword evidence="8 9" id="KW-0472">Membrane</keyword>
<dbReference type="GO" id="GO:0051117">
    <property type="term" value="F:ATPase binding"/>
    <property type="evidence" value="ECO:0007669"/>
    <property type="project" value="TreeGrafter"/>
</dbReference>
<comment type="subcellular location">
    <subcellularLocation>
        <location evidence="1">Membrane</location>
        <topology evidence="1">Multi-pass membrane protein</topology>
    </subcellularLocation>
</comment>
<feature type="transmembrane region" description="Helical" evidence="9">
    <location>
        <begin position="564"/>
        <end position="582"/>
    </location>
</feature>
<reference evidence="10 11" key="1">
    <citation type="journal article" date="2015" name="Sci. Rep.">
        <title>Genome of the facultative scuticociliatosis pathogen Pseudocohnilembus persalinus provides insight into its virulence through horizontal gene transfer.</title>
        <authorList>
            <person name="Xiong J."/>
            <person name="Wang G."/>
            <person name="Cheng J."/>
            <person name="Tian M."/>
            <person name="Pan X."/>
            <person name="Warren A."/>
            <person name="Jiang C."/>
            <person name="Yuan D."/>
            <person name="Miao W."/>
        </authorList>
    </citation>
    <scope>NUCLEOTIDE SEQUENCE [LARGE SCALE GENOMIC DNA]</scope>
    <source>
        <strain evidence="10">36N120E</strain>
    </source>
</reference>
<evidence type="ECO:0000256" key="3">
    <source>
        <dbReference type="ARBA" id="ARBA00022448"/>
    </source>
</evidence>
<evidence type="ECO:0000256" key="9">
    <source>
        <dbReference type="RuleBase" id="RU361189"/>
    </source>
</evidence>
<evidence type="ECO:0000256" key="5">
    <source>
        <dbReference type="ARBA" id="ARBA00022781"/>
    </source>
</evidence>
<evidence type="ECO:0000313" key="11">
    <source>
        <dbReference type="Proteomes" id="UP000054937"/>
    </source>
</evidence>
<comment type="function">
    <text evidence="9">Essential component of the vacuolar proton pump (V-ATPase), a multimeric enzyme that catalyzes the translocation of protons across the membranes. Required for assembly and activity of the V-ATPase.</text>
</comment>
<dbReference type="InParanoid" id="A0A0V0QJF6"/>
<evidence type="ECO:0000313" key="10">
    <source>
        <dbReference type="EMBL" id="KRX02359.1"/>
    </source>
</evidence>
<keyword evidence="6 9" id="KW-1133">Transmembrane helix</keyword>
<comment type="similarity">
    <text evidence="2 9">Belongs to the V-ATPase 116 kDa subunit family.</text>
</comment>
<keyword evidence="7 9" id="KW-0406">Ion transport</keyword>
<dbReference type="PANTHER" id="PTHR11629">
    <property type="entry name" value="VACUOLAR PROTON ATPASES"/>
    <property type="match status" value="1"/>
</dbReference>
<evidence type="ECO:0000256" key="1">
    <source>
        <dbReference type="ARBA" id="ARBA00004141"/>
    </source>
</evidence>
<feature type="transmembrane region" description="Helical" evidence="9">
    <location>
        <begin position="796"/>
        <end position="817"/>
    </location>
</feature>
<dbReference type="GO" id="GO:0000220">
    <property type="term" value="C:vacuolar proton-transporting V-type ATPase, V0 domain"/>
    <property type="evidence" value="ECO:0007669"/>
    <property type="project" value="InterPro"/>
</dbReference>
<keyword evidence="3 9" id="KW-0813">Transport</keyword>
<dbReference type="PIRSF" id="PIRSF001293">
    <property type="entry name" value="ATP6V0A1"/>
    <property type="match status" value="1"/>
</dbReference>
<dbReference type="PANTHER" id="PTHR11629:SF63">
    <property type="entry name" value="V-TYPE PROTON ATPASE SUBUNIT A"/>
    <property type="match status" value="1"/>
</dbReference>